<evidence type="ECO:0000313" key="2">
    <source>
        <dbReference type="Proteomes" id="UP000789508"/>
    </source>
</evidence>
<dbReference type="EMBL" id="CAJVPS010001708">
    <property type="protein sequence ID" value="CAG8548209.1"/>
    <property type="molecule type" value="Genomic_DNA"/>
</dbReference>
<name>A0A9N9B1U0_9GLOM</name>
<protein>
    <submittedName>
        <fullName evidence="1">7188_t:CDS:1</fullName>
    </submittedName>
</protein>
<reference evidence="1" key="1">
    <citation type="submission" date="2021-06" db="EMBL/GenBank/DDBJ databases">
        <authorList>
            <person name="Kallberg Y."/>
            <person name="Tangrot J."/>
            <person name="Rosling A."/>
        </authorList>
    </citation>
    <scope>NUCLEOTIDE SEQUENCE</scope>
    <source>
        <strain evidence="1">FL130A</strain>
    </source>
</reference>
<organism evidence="1 2">
    <name type="scientific">Ambispora leptoticha</name>
    <dbReference type="NCBI Taxonomy" id="144679"/>
    <lineage>
        <taxon>Eukaryota</taxon>
        <taxon>Fungi</taxon>
        <taxon>Fungi incertae sedis</taxon>
        <taxon>Mucoromycota</taxon>
        <taxon>Glomeromycotina</taxon>
        <taxon>Glomeromycetes</taxon>
        <taxon>Archaeosporales</taxon>
        <taxon>Ambisporaceae</taxon>
        <taxon>Ambispora</taxon>
    </lineage>
</organism>
<sequence length="599" mass="69203">MSVITKGLSLAARKDIRDEFTNKLPALKKTLKDITGHDYEFGVDFVTIHADAVKADEERNDYYTKNLGSIAFRYFDSIIRNIKRVTEKDELVRESLIKLTEKREILLVSDVDLDDYNSIEVTDGCIYIKTRPDAFGTNSDVGYYIVNQLKDTTEVLPVQTKKNIRDEWEVNVPSLKKTIKEALNQDYDFVIDFDDIYSQSIKANEDQHDYYTANLGSIVYRYYESLAGNIKRIAQKDELVREEILKLTETRKIHFVIDPELEDYNAIEVTDGAIYIKVKPTAVGTNSSIGYYIVNDFKDPNGVLSLKAKVNIRDEWELKISALKKQLKKALGEDYQFEIDFEDIYTQAIKENEDQTDYYNSNLGSITFRYFESLVQNIERVTKNDDLVRQEFLNLTSARNFVLEHDAVLLEEINEYNDIQFENGILYIKTNPKSYGTNSSIGYYIIQKLHHPDSVLPLVAKKNIRDEWEKKCPALKKKLKQAIGEDYEFKVDFEDLYLTAVKNGQGDEQWLKQSLGEVVFGYYEALVSNIVRVAKDDELVREGFLEATENKEIHLVHDVELESDYHDIQVNDGNLIIRIQPGKFGTNRSSVGYNIIDKL</sequence>
<dbReference type="OrthoDB" id="2364174at2759"/>
<proteinExistence type="predicted"/>
<evidence type="ECO:0000313" key="1">
    <source>
        <dbReference type="EMBL" id="CAG8548209.1"/>
    </source>
</evidence>
<accession>A0A9N9B1U0</accession>
<dbReference type="Proteomes" id="UP000789508">
    <property type="component" value="Unassembled WGS sequence"/>
</dbReference>
<dbReference type="AlphaFoldDB" id="A0A9N9B1U0"/>
<keyword evidence="2" id="KW-1185">Reference proteome</keyword>
<gene>
    <name evidence="1" type="ORF">ALEPTO_LOCUS5746</name>
</gene>
<comment type="caution">
    <text evidence="1">The sequence shown here is derived from an EMBL/GenBank/DDBJ whole genome shotgun (WGS) entry which is preliminary data.</text>
</comment>